<dbReference type="GO" id="GO:0000156">
    <property type="term" value="F:phosphorelay response regulator activity"/>
    <property type="evidence" value="ECO:0007669"/>
    <property type="project" value="TreeGrafter"/>
</dbReference>
<keyword evidence="11" id="KW-1185">Reference proteome</keyword>
<dbReference type="InterPro" id="IPR011006">
    <property type="entry name" value="CheY-like_superfamily"/>
</dbReference>
<dbReference type="CDD" id="cd00383">
    <property type="entry name" value="trans_reg_C"/>
    <property type="match status" value="1"/>
</dbReference>
<dbReference type="Gene3D" id="6.10.250.690">
    <property type="match status" value="1"/>
</dbReference>
<comment type="caution">
    <text evidence="10">The sequence shown here is derived from an EMBL/GenBank/DDBJ whole genome shotgun (WGS) entry which is preliminary data.</text>
</comment>
<keyword evidence="2" id="KW-0902">Two-component regulatory system</keyword>
<keyword evidence="3" id="KW-0805">Transcription regulation</keyword>
<feature type="DNA-binding region" description="OmpR/PhoB-type" evidence="7">
    <location>
        <begin position="124"/>
        <end position="220"/>
    </location>
</feature>
<keyword evidence="5" id="KW-0804">Transcription</keyword>
<feature type="domain" description="Response regulatory" evidence="8">
    <location>
        <begin position="2"/>
        <end position="116"/>
    </location>
</feature>
<sequence>MRILLVEDTVDVGEAVAARLQRMGHAVDWQRTGPDAEAALEVQAYDLVVLDVMLPGKDGIAVLGGLRARGATTPVLMLTARSRIDDRVSALDYGADDYLTKPFDFREFEARVRALLRRGGGAAVSLLRLGDVEFDQAARSVTVAGRPCELTRRELALLEVFMLRPRKLFTKAELMEQLFGFDQEPGENAIELYVGRLRRKLGPARLEIRTLRGMGYQAVEHEG</sequence>
<name>A0A2W2ATL2_9HYPH</name>
<evidence type="ECO:0000256" key="2">
    <source>
        <dbReference type="ARBA" id="ARBA00023012"/>
    </source>
</evidence>
<dbReference type="CDD" id="cd17624">
    <property type="entry name" value="REC_OmpR_PmrA-like"/>
    <property type="match status" value="1"/>
</dbReference>
<dbReference type="GO" id="GO:0000976">
    <property type="term" value="F:transcription cis-regulatory region binding"/>
    <property type="evidence" value="ECO:0007669"/>
    <property type="project" value="TreeGrafter"/>
</dbReference>
<keyword evidence="1 6" id="KW-0597">Phosphoprotein</keyword>
<dbReference type="SUPFAM" id="SSF52172">
    <property type="entry name" value="CheY-like"/>
    <property type="match status" value="1"/>
</dbReference>
<dbReference type="GO" id="GO:0032993">
    <property type="term" value="C:protein-DNA complex"/>
    <property type="evidence" value="ECO:0007669"/>
    <property type="project" value="TreeGrafter"/>
</dbReference>
<dbReference type="InterPro" id="IPR039420">
    <property type="entry name" value="WalR-like"/>
</dbReference>
<dbReference type="SMART" id="SM00862">
    <property type="entry name" value="Trans_reg_C"/>
    <property type="match status" value="1"/>
</dbReference>
<evidence type="ECO:0000256" key="4">
    <source>
        <dbReference type="ARBA" id="ARBA00023125"/>
    </source>
</evidence>
<dbReference type="InterPro" id="IPR036388">
    <property type="entry name" value="WH-like_DNA-bd_sf"/>
</dbReference>
<gene>
    <name evidence="10" type="ORF">DK847_16805</name>
</gene>
<feature type="modified residue" description="4-aspartylphosphate" evidence="6">
    <location>
        <position position="51"/>
    </location>
</feature>
<dbReference type="Proteomes" id="UP000248795">
    <property type="component" value="Unassembled WGS sequence"/>
</dbReference>
<dbReference type="GO" id="GO:0005829">
    <property type="term" value="C:cytosol"/>
    <property type="evidence" value="ECO:0007669"/>
    <property type="project" value="TreeGrafter"/>
</dbReference>
<reference evidence="11" key="1">
    <citation type="submission" date="2018-06" db="EMBL/GenBank/DDBJ databases">
        <title>Aestuariibacter litoralis strain KCTC 52945T.</title>
        <authorList>
            <person name="Li X."/>
            <person name="Salam N."/>
            <person name="Li J.-L."/>
            <person name="Chen Y.-M."/>
            <person name="Yang Z.-W."/>
            <person name="Zhang L.-Y."/>
            <person name="Han M.-X."/>
            <person name="Xiao M."/>
            <person name="Li W.-J."/>
        </authorList>
    </citation>
    <scope>NUCLEOTIDE SEQUENCE [LARGE SCALE GENOMIC DNA]</scope>
    <source>
        <strain evidence="11">KCTC 52945</strain>
    </source>
</reference>
<feature type="domain" description="OmpR/PhoB-type" evidence="9">
    <location>
        <begin position="124"/>
        <end position="220"/>
    </location>
</feature>
<dbReference type="AlphaFoldDB" id="A0A2W2ATL2"/>
<protein>
    <submittedName>
        <fullName evidence="10">DNA-binding response regulator</fullName>
    </submittedName>
</protein>
<evidence type="ECO:0000313" key="10">
    <source>
        <dbReference type="EMBL" id="PZF75880.1"/>
    </source>
</evidence>
<evidence type="ECO:0000259" key="9">
    <source>
        <dbReference type="PROSITE" id="PS51755"/>
    </source>
</evidence>
<accession>A0A2W2ATL2</accession>
<evidence type="ECO:0000256" key="6">
    <source>
        <dbReference type="PROSITE-ProRule" id="PRU00169"/>
    </source>
</evidence>
<dbReference type="Gene3D" id="3.40.50.2300">
    <property type="match status" value="1"/>
</dbReference>
<evidence type="ECO:0000256" key="5">
    <source>
        <dbReference type="ARBA" id="ARBA00023163"/>
    </source>
</evidence>
<evidence type="ECO:0000256" key="7">
    <source>
        <dbReference type="PROSITE-ProRule" id="PRU01091"/>
    </source>
</evidence>
<dbReference type="PROSITE" id="PS50110">
    <property type="entry name" value="RESPONSE_REGULATORY"/>
    <property type="match status" value="1"/>
</dbReference>
<dbReference type="InterPro" id="IPR001789">
    <property type="entry name" value="Sig_transdc_resp-reg_receiver"/>
</dbReference>
<dbReference type="EMBL" id="QKVK01000008">
    <property type="protein sequence ID" value="PZF75880.1"/>
    <property type="molecule type" value="Genomic_DNA"/>
</dbReference>
<dbReference type="PANTHER" id="PTHR48111">
    <property type="entry name" value="REGULATOR OF RPOS"/>
    <property type="match status" value="1"/>
</dbReference>
<dbReference type="FunFam" id="3.40.50.2300:FF:000002">
    <property type="entry name" value="DNA-binding response regulator PhoP"/>
    <property type="match status" value="1"/>
</dbReference>
<dbReference type="Gene3D" id="1.10.10.10">
    <property type="entry name" value="Winged helix-like DNA-binding domain superfamily/Winged helix DNA-binding domain"/>
    <property type="match status" value="1"/>
</dbReference>
<proteinExistence type="predicted"/>
<dbReference type="RefSeq" id="WP_111199685.1">
    <property type="nucleotide sequence ID" value="NZ_QKVK01000008.1"/>
</dbReference>
<dbReference type="PROSITE" id="PS51755">
    <property type="entry name" value="OMPR_PHOB"/>
    <property type="match status" value="1"/>
</dbReference>
<dbReference type="Pfam" id="PF00486">
    <property type="entry name" value="Trans_reg_C"/>
    <property type="match status" value="1"/>
</dbReference>
<organism evidence="10 11">
    <name type="scientific">Aestuariivirga litoralis</name>
    <dbReference type="NCBI Taxonomy" id="2650924"/>
    <lineage>
        <taxon>Bacteria</taxon>
        <taxon>Pseudomonadati</taxon>
        <taxon>Pseudomonadota</taxon>
        <taxon>Alphaproteobacteria</taxon>
        <taxon>Hyphomicrobiales</taxon>
        <taxon>Aestuariivirgaceae</taxon>
        <taxon>Aestuariivirga</taxon>
    </lineage>
</organism>
<evidence type="ECO:0000256" key="3">
    <source>
        <dbReference type="ARBA" id="ARBA00023015"/>
    </source>
</evidence>
<dbReference type="Pfam" id="PF00072">
    <property type="entry name" value="Response_reg"/>
    <property type="match status" value="1"/>
</dbReference>
<evidence type="ECO:0000313" key="11">
    <source>
        <dbReference type="Proteomes" id="UP000248795"/>
    </source>
</evidence>
<dbReference type="SMART" id="SM00448">
    <property type="entry name" value="REC"/>
    <property type="match status" value="1"/>
</dbReference>
<keyword evidence="4 7" id="KW-0238">DNA-binding</keyword>
<evidence type="ECO:0000256" key="1">
    <source>
        <dbReference type="ARBA" id="ARBA00022553"/>
    </source>
</evidence>
<evidence type="ECO:0000259" key="8">
    <source>
        <dbReference type="PROSITE" id="PS50110"/>
    </source>
</evidence>
<dbReference type="InterPro" id="IPR001867">
    <property type="entry name" value="OmpR/PhoB-type_DNA-bd"/>
</dbReference>
<dbReference type="PANTHER" id="PTHR48111:SF67">
    <property type="entry name" value="TRANSCRIPTIONAL REGULATORY PROTEIN TCTD"/>
    <property type="match status" value="1"/>
</dbReference>
<dbReference type="GO" id="GO:0006355">
    <property type="term" value="P:regulation of DNA-templated transcription"/>
    <property type="evidence" value="ECO:0007669"/>
    <property type="project" value="InterPro"/>
</dbReference>